<evidence type="ECO:0000313" key="2">
    <source>
        <dbReference type="Proteomes" id="UP001058098"/>
    </source>
</evidence>
<keyword evidence="2" id="KW-1185">Reference proteome</keyword>
<gene>
    <name evidence="1" type="ORF">IHQ72_29470</name>
</gene>
<sequence>MQERDGSQFLPPECLPPSGVVVLCNGTPAGASFAYLPNAAIAYIAFTCVNPALSGRVRLAVAKSAIQGAVEIAEAFLNGRGFIEMPSHLWGLHHIATEYLGFRNGGPVHTAFRLIGDGVDPDMLT</sequence>
<evidence type="ECO:0000313" key="1">
    <source>
        <dbReference type="EMBL" id="UVC14699.1"/>
    </source>
</evidence>
<name>A0ABY5QWY9_9HYPH</name>
<dbReference type="Proteomes" id="UP001058098">
    <property type="component" value="Chromosome"/>
</dbReference>
<organism evidence="1 2">
    <name type="scientific">Mesorhizobium onobrychidis</name>
    <dbReference type="NCBI Taxonomy" id="2775404"/>
    <lineage>
        <taxon>Bacteria</taxon>
        <taxon>Pseudomonadati</taxon>
        <taxon>Pseudomonadota</taxon>
        <taxon>Alphaproteobacteria</taxon>
        <taxon>Hyphomicrobiales</taxon>
        <taxon>Phyllobacteriaceae</taxon>
        <taxon>Mesorhizobium</taxon>
    </lineage>
</organism>
<dbReference type="EMBL" id="CP062229">
    <property type="protein sequence ID" value="UVC14699.1"/>
    <property type="molecule type" value="Genomic_DNA"/>
</dbReference>
<dbReference type="RefSeq" id="WP_258119084.1">
    <property type="nucleotide sequence ID" value="NZ_CP062229.1"/>
</dbReference>
<protein>
    <submittedName>
        <fullName evidence="1">Uncharacterized protein</fullName>
    </submittedName>
</protein>
<reference evidence="1" key="1">
    <citation type="submission" date="2020-09" db="EMBL/GenBank/DDBJ databases">
        <title>Rhizobia associated with sainfoin plants.</title>
        <authorList>
            <person name="Asharfi S."/>
            <person name="Kuzmanovic N."/>
            <person name="Bunk B."/>
            <person name="Sproeer C."/>
            <person name="Becker M."/>
            <person name="Thuenen T."/>
        </authorList>
    </citation>
    <scope>NUCLEOTIDE SEQUENCE</scope>
    <source>
        <strain evidence="1">OM4</strain>
    </source>
</reference>
<accession>A0ABY5QWY9</accession>
<proteinExistence type="predicted"/>